<dbReference type="EMBL" id="SNWR01000001">
    <property type="protein sequence ID" value="TDO41337.1"/>
    <property type="molecule type" value="Genomic_DNA"/>
</dbReference>
<keyword evidence="2" id="KW-1003">Cell membrane</keyword>
<dbReference type="AlphaFoldDB" id="A0A4R6JY72"/>
<name>A0A4R6JY72_9ACTN</name>
<evidence type="ECO:0000313" key="9">
    <source>
        <dbReference type="Proteomes" id="UP000294901"/>
    </source>
</evidence>
<comment type="subcellular location">
    <subcellularLocation>
        <location evidence="1">Cell membrane</location>
        <topology evidence="1">Multi-pass membrane protein</topology>
    </subcellularLocation>
</comment>
<feature type="transmembrane region" description="Helical" evidence="6">
    <location>
        <begin position="20"/>
        <end position="43"/>
    </location>
</feature>
<organism evidence="8 9">
    <name type="scientific">Paractinoplanes brasiliensis</name>
    <dbReference type="NCBI Taxonomy" id="52695"/>
    <lineage>
        <taxon>Bacteria</taxon>
        <taxon>Bacillati</taxon>
        <taxon>Actinomycetota</taxon>
        <taxon>Actinomycetes</taxon>
        <taxon>Micromonosporales</taxon>
        <taxon>Micromonosporaceae</taxon>
        <taxon>Paractinoplanes</taxon>
    </lineage>
</organism>
<gene>
    <name evidence="8" type="ORF">C8E87_5069</name>
</gene>
<keyword evidence="4 6" id="KW-1133">Transmembrane helix</keyword>
<protein>
    <submittedName>
        <fullName evidence="8">Phospholipase D-like protein</fullName>
    </submittedName>
</protein>
<dbReference type="Pfam" id="PF13396">
    <property type="entry name" value="PLDc_N"/>
    <property type="match status" value="1"/>
</dbReference>
<feature type="domain" description="Cardiolipin synthase N-terminal" evidence="7">
    <location>
        <begin position="33"/>
        <end position="78"/>
    </location>
</feature>
<keyword evidence="3 6" id="KW-0812">Transmembrane</keyword>
<keyword evidence="9" id="KW-1185">Reference proteome</keyword>
<evidence type="ECO:0000256" key="3">
    <source>
        <dbReference type="ARBA" id="ARBA00022692"/>
    </source>
</evidence>
<evidence type="ECO:0000256" key="2">
    <source>
        <dbReference type="ARBA" id="ARBA00022475"/>
    </source>
</evidence>
<comment type="caution">
    <text evidence="8">The sequence shown here is derived from an EMBL/GenBank/DDBJ whole genome shotgun (WGS) entry which is preliminary data.</text>
</comment>
<reference evidence="8 9" key="1">
    <citation type="submission" date="2019-03" db="EMBL/GenBank/DDBJ databases">
        <title>Sequencing the genomes of 1000 actinobacteria strains.</title>
        <authorList>
            <person name="Klenk H.-P."/>
        </authorList>
    </citation>
    <scope>NUCLEOTIDE SEQUENCE [LARGE SCALE GENOMIC DNA]</scope>
    <source>
        <strain evidence="8 9">DSM 43805</strain>
    </source>
</reference>
<proteinExistence type="predicted"/>
<evidence type="ECO:0000313" key="8">
    <source>
        <dbReference type="EMBL" id="TDO41337.1"/>
    </source>
</evidence>
<keyword evidence="5 6" id="KW-0472">Membrane</keyword>
<accession>A0A4R6JY72</accession>
<dbReference type="GO" id="GO:0005886">
    <property type="term" value="C:plasma membrane"/>
    <property type="evidence" value="ECO:0007669"/>
    <property type="project" value="UniProtKB-SubCell"/>
</dbReference>
<sequence>MTAPVRDRWIEPASGIVLPMAQVIALLLMLDVALVMIALVDCLRADESAIRTAPWAAWMFAILLISPFGAIAWFVKGRPVAPVPLRPRPAFVAPDDNPDFLKSLAATLRDRDHDPDR</sequence>
<evidence type="ECO:0000256" key="1">
    <source>
        <dbReference type="ARBA" id="ARBA00004651"/>
    </source>
</evidence>
<evidence type="ECO:0000256" key="6">
    <source>
        <dbReference type="SAM" id="Phobius"/>
    </source>
</evidence>
<dbReference type="Proteomes" id="UP000294901">
    <property type="component" value="Unassembled WGS sequence"/>
</dbReference>
<evidence type="ECO:0000256" key="4">
    <source>
        <dbReference type="ARBA" id="ARBA00022989"/>
    </source>
</evidence>
<feature type="transmembrane region" description="Helical" evidence="6">
    <location>
        <begin position="55"/>
        <end position="75"/>
    </location>
</feature>
<evidence type="ECO:0000256" key="5">
    <source>
        <dbReference type="ARBA" id="ARBA00023136"/>
    </source>
</evidence>
<evidence type="ECO:0000259" key="7">
    <source>
        <dbReference type="Pfam" id="PF13396"/>
    </source>
</evidence>
<dbReference type="InterPro" id="IPR027379">
    <property type="entry name" value="CLS_N"/>
</dbReference>